<evidence type="ECO:0000313" key="3">
    <source>
        <dbReference type="Proteomes" id="UP001556367"/>
    </source>
</evidence>
<dbReference type="EMBL" id="JASNQZ010000015">
    <property type="protein sequence ID" value="KAL0947508.1"/>
    <property type="molecule type" value="Genomic_DNA"/>
</dbReference>
<dbReference type="InterPro" id="IPR055754">
    <property type="entry name" value="DUF7330"/>
</dbReference>
<evidence type="ECO:0000259" key="1">
    <source>
        <dbReference type="Pfam" id="PF24016"/>
    </source>
</evidence>
<evidence type="ECO:0000313" key="2">
    <source>
        <dbReference type="EMBL" id="KAL0947508.1"/>
    </source>
</evidence>
<feature type="domain" description="DUF7330" evidence="1">
    <location>
        <begin position="40"/>
        <end position="122"/>
    </location>
</feature>
<sequence>MSSAGCSDSLYLEKDSLLPTLHAAIGTHKVKFQPDHDWDFHLEAHHRAVDLSLVLPHYRARNQPVNHQMSMFVGGESGPIKLRVCRHFPRSKFYLEVQAGSSDVTVWLPSDFKGHIRHSGKACFSAGFVNRIMKNVRLNEGSYDALDEDDVVVFTRGHVSFRMWDISTGAPENPRKETIKRLFGCARKSPETVMDWDFLLED</sequence>
<accession>A0ABR3IW57</accession>
<organism evidence="2 3">
    <name type="scientific">Hohenbuehelia grisea</name>
    <dbReference type="NCBI Taxonomy" id="104357"/>
    <lineage>
        <taxon>Eukaryota</taxon>
        <taxon>Fungi</taxon>
        <taxon>Dikarya</taxon>
        <taxon>Basidiomycota</taxon>
        <taxon>Agaricomycotina</taxon>
        <taxon>Agaricomycetes</taxon>
        <taxon>Agaricomycetidae</taxon>
        <taxon>Agaricales</taxon>
        <taxon>Pleurotineae</taxon>
        <taxon>Pleurotaceae</taxon>
        <taxon>Hohenbuehelia</taxon>
    </lineage>
</organism>
<dbReference type="Proteomes" id="UP001556367">
    <property type="component" value="Unassembled WGS sequence"/>
</dbReference>
<gene>
    <name evidence="2" type="ORF">HGRIS_013608</name>
</gene>
<reference evidence="3" key="1">
    <citation type="submission" date="2024-06" db="EMBL/GenBank/DDBJ databases">
        <title>Multi-omics analyses provide insights into the biosynthesis of the anticancer antibiotic pleurotin in Hohenbuehelia grisea.</title>
        <authorList>
            <person name="Weaver J.A."/>
            <person name="Alberti F."/>
        </authorList>
    </citation>
    <scope>NUCLEOTIDE SEQUENCE [LARGE SCALE GENOMIC DNA]</scope>
    <source>
        <strain evidence="3">T-177</strain>
    </source>
</reference>
<protein>
    <recommendedName>
        <fullName evidence="1">DUF7330 domain-containing protein</fullName>
    </recommendedName>
</protein>
<dbReference type="Pfam" id="PF24016">
    <property type="entry name" value="DUF7330"/>
    <property type="match status" value="1"/>
</dbReference>
<proteinExistence type="predicted"/>
<name>A0ABR3IW57_9AGAR</name>
<keyword evidence="3" id="KW-1185">Reference proteome</keyword>
<comment type="caution">
    <text evidence="2">The sequence shown here is derived from an EMBL/GenBank/DDBJ whole genome shotgun (WGS) entry which is preliminary data.</text>
</comment>